<evidence type="ECO:0000256" key="5">
    <source>
        <dbReference type="SAM" id="MobiDB-lite"/>
    </source>
</evidence>
<dbReference type="RefSeq" id="XP_002843412.1">
    <property type="nucleotide sequence ID" value="XM_002843366.1"/>
</dbReference>
<dbReference type="STRING" id="554155.C5FXX8"/>
<dbReference type="OrthoDB" id="4173901at2759"/>
<dbReference type="PROSITE" id="PS50089">
    <property type="entry name" value="ZF_RING_2"/>
    <property type="match status" value="1"/>
</dbReference>
<dbReference type="InterPro" id="IPR013083">
    <property type="entry name" value="Znf_RING/FYVE/PHD"/>
</dbReference>
<dbReference type="eggNOG" id="KOG2177">
    <property type="taxonomic scope" value="Eukaryota"/>
</dbReference>
<evidence type="ECO:0000256" key="1">
    <source>
        <dbReference type="ARBA" id="ARBA00022723"/>
    </source>
</evidence>
<name>C5FXX8_ARTOC</name>
<evidence type="ECO:0000313" key="8">
    <source>
        <dbReference type="Proteomes" id="UP000002035"/>
    </source>
</evidence>
<dbReference type="Proteomes" id="UP000002035">
    <property type="component" value="Unassembled WGS sequence"/>
</dbReference>
<dbReference type="PANTHER" id="PTHR23327">
    <property type="entry name" value="RING FINGER PROTEIN 127"/>
    <property type="match status" value="1"/>
</dbReference>
<feature type="region of interest" description="Disordered" evidence="5">
    <location>
        <begin position="1"/>
        <end position="38"/>
    </location>
</feature>
<dbReference type="InterPro" id="IPR017907">
    <property type="entry name" value="Znf_RING_CS"/>
</dbReference>
<feature type="compositionally biased region" description="Basic and acidic residues" evidence="5">
    <location>
        <begin position="335"/>
        <end position="347"/>
    </location>
</feature>
<dbReference type="EMBL" id="DS995707">
    <property type="protein sequence ID" value="EEQ34376.1"/>
    <property type="molecule type" value="Genomic_DNA"/>
</dbReference>
<keyword evidence="2 4" id="KW-0863">Zinc-finger</keyword>
<dbReference type="HOGENOM" id="CLU_056567_0_0_1"/>
<feature type="region of interest" description="Disordered" evidence="5">
    <location>
        <begin position="254"/>
        <end position="361"/>
    </location>
</feature>
<proteinExistence type="predicted"/>
<evidence type="ECO:0000313" key="7">
    <source>
        <dbReference type="EMBL" id="EEQ34376.1"/>
    </source>
</evidence>
<dbReference type="InterPro" id="IPR001841">
    <property type="entry name" value="Znf_RING"/>
</dbReference>
<dbReference type="OMA" id="NIVHMFI"/>
<feature type="compositionally biased region" description="Acidic residues" evidence="5">
    <location>
        <begin position="284"/>
        <end position="302"/>
    </location>
</feature>
<sequence>MTMPANRSKRRRSDDVDYSSNHPSAPSVSVASEKKETESSGLLETLQRHIDDLRNHIYCGVCIKPLYEPYTLPCGHTFCYSCLVQWFTSQGQSKTCPDCRSPVKSIPAPAYLVRNIVHMFIGRSELTDANETTHEHLANQVAETERVEKDKKNTDPKTGGLFQGCFNKIKAPIRDNDEGVTRCPGCFWELEDGECMHCGYTMSDSDQGLDYDDDLDDIEELENILADNMTEEEDDDDDDNFVLGDDRYGQFGFNYHSDQPFMDTFGGDESMGDDSIDGSSSEEASAEEDTMDEESNDSADDSESSHSTVHRASNGRGSSVAEAETSSAQGILSSDRTEADSDEDPIRRPSRRRNARSHQLHQQIDLSVQMNGVRMHLRGQNGAVARSGTDPLNALVINDSSPPRPATRPRRASPGHQ</sequence>
<dbReference type="GeneID" id="9225405"/>
<evidence type="ECO:0000256" key="4">
    <source>
        <dbReference type="PROSITE-ProRule" id="PRU00175"/>
    </source>
</evidence>
<evidence type="ECO:0000256" key="3">
    <source>
        <dbReference type="ARBA" id="ARBA00022833"/>
    </source>
</evidence>
<dbReference type="SMART" id="SM00184">
    <property type="entry name" value="RING"/>
    <property type="match status" value="1"/>
</dbReference>
<feature type="domain" description="RING-type" evidence="6">
    <location>
        <begin position="59"/>
        <end position="100"/>
    </location>
</feature>
<feature type="compositionally biased region" description="Basic residues" evidence="5">
    <location>
        <begin position="407"/>
        <end position="417"/>
    </location>
</feature>
<dbReference type="Pfam" id="PF13923">
    <property type="entry name" value="zf-C3HC4_2"/>
    <property type="match status" value="1"/>
</dbReference>
<keyword evidence="1" id="KW-0479">Metal-binding</keyword>
<gene>
    <name evidence="7" type="ORF">MCYG_07195</name>
</gene>
<dbReference type="AlphaFoldDB" id="C5FXX8"/>
<dbReference type="SUPFAM" id="SSF57850">
    <property type="entry name" value="RING/U-box"/>
    <property type="match status" value="1"/>
</dbReference>
<dbReference type="VEuPathDB" id="FungiDB:MCYG_07195"/>
<accession>C5FXX8</accession>
<feature type="compositionally biased region" description="Basic residues" evidence="5">
    <location>
        <begin position="348"/>
        <end position="359"/>
    </location>
</feature>
<evidence type="ECO:0000259" key="6">
    <source>
        <dbReference type="PROSITE" id="PS50089"/>
    </source>
</evidence>
<keyword evidence="8" id="KW-1185">Reference proteome</keyword>
<feature type="region of interest" description="Disordered" evidence="5">
    <location>
        <begin position="378"/>
        <end position="417"/>
    </location>
</feature>
<feature type="compositionally biased region" description="Polar residues" evidence="5">
    <location>
        <begin position="18"/>
        <end position="30"/>
    </location>
</feature>
<feature type="compositionally biased region" description="Polar residues" evidence="5">
    <location>
        <begin position="324"/>
        <end position="334"/>
    </location>
</feature>
<protein>
    <submittedName>
        <fullName evidence="7">RING finger domain-containing protein</fullName>
    </submittedName>
</protein>
<keyword evidence="3" id="KW-0862">Zinc</keyword>
<organism evidence="7 8">
    <name type="scientific">Arthroderma otae (strain ATCC MYA-4605 / CBS 113480)</name>
    <name type="common">Microsporum canis</name>
    <dbReference type="NCBI Taxonomy" id="554155"/>
    <lineage>
        <taxon>Eukaryota</taxon>
        <taxon>Fungi</taxon>
        <taxon>Dikarya</taxon>
        <taxon>Ascomycota</taxon>
        <taxon>Pezizomycotina</taxon>
        <taxon>Eurotiomycetes</taxon>
        <taxon>Eurotiomycetidae</taxon>
        <taxon>Onygenales</taxon>
        <taxon>Arthrodermataceae</taxon>
        <taxon>Microsporum</taxon>
    </lineage>
</organism>
<evidence type="ECO:0000256" key="2">
    <source>
        <dbReference type="ARBA" id="ARBA00022771"/>
    </source>
</evidence>
<reference evidence="8" key="1">
    <citation type="journal article" date="2012" name="MBio">
        <title>Comparative genome analysis of Trichophyton rubrum and related dermatophytes reveals candidate genes involved in infection.</title>
        <authorList>
            <person name="Martinez D.A."/>
            <person name="Oliver B.G."/>
            <person name="Graeser Y."/>
            <person name="Goldberg J.M."/>
            <person name="Li W."/>
            <person name="Martinez-Rossi N.M."/>
            <person name="Monod M."/>
            <person name="Shelest E."/>
            <person name="Barton R.C."/>
            <person name="Birch E."/>
            <person name="Brakhage A.A."/>
            <person name="Chen Z."/>
            <person name="Gurr S.J."/>
            <person name="Heiman D."/>
            <person name="Heitman J."/>
            <person name="Kosti I."/>
            <person name="Rossi A."/>
            <person name="Saif S."/>
            <person name="Samalova M."/>
            <person name="Saunders C.W."/>
            <person name="Shea T."/>
            <person name="Summerbell R.C."/>
            <person name="Xu J."/>
            <person name="Young S."/>
            <person name="Zeng Q."/>
            <person name="Birren B.W."/>
            <person name="Cuomo C.A."/>
            <person name="White T.C."/>
        </authorList>
    </citation>
    <scope>NUCLEOTIDE SEQUENCE [LARGE SCALE GENOMIC DNA]</scope>
    <source>
        <strain evidence="8">ATCC MYA-4605 / CBS 113480</strain>
    </source>
</reference>
<dbReference type="GO" id="GO:0008270">
    <property type="term" value="F:zinc ion binding"/>
    <property type="evidence" value="ECO:0007669"/>
    <property type="project" value="UniProtKB-KW"/>
</dbReference>
<dbReference type="Gene3D" id="3.30.40.10">
    <property type="entry name" value="Zinc/RING finger domain, C3HC4 (zinc finger)"/>
    <property type="match status" value="1"/>
</dbReference>
<dbReference type="PROSITE" id="PS00518">
    <property type="entry name" value="ZF_RING_1"/>
    <property type="match status" value="1"/>
</dbReference>